<name>A0A840U1L8_9BACT</name>
<reference evidence="1 2" key="1">
    <citation type="submission" date="2020-08" db="EMBL/GenBank/DDBJ databases">
        <title>Genomic Encyclopedia of Type Strains, Phase IV (KMG-IV): sequencing the most valuable type-strain genomes for metagenomic binning, comparative biology and taxonomic classification.</title>
        <authorList>
            <person name="Goeker M."/>
        </authorList>
    </citation>
    <scope>NUCLEOTIDE SEQUENCE [LARGE SCALE GENOMIC DNA]</scope>
    <source>
        <strain evidence="1 2">DSM 105074</strain>
    </source>
</reference>
<dbReference type="EMBL" id="JACHGF010000019">
    <property type="protein sequence ID" value="MBB5287483.1"/>
    <property type="molecule type" value="Genomic_DNA"/>
</dbReference>
<evidence type="ECO:0000313" key="2">
    <source>
        <dbReference type="Proteomes" id="UP000557307"/>
    </source>
</evidence>
<sequence length="171" mass="19081">MNKRMTLSGLRSVLLPFLLILLFLPFPSQAQDCSGRVSTFRFQDFTISESRSEGGILFSTLILPTGDTVFSITVTFKAWMSIHSFDDIWLFPGEDTWRPIKVGITNIRHGKSEGRYIYTASALLTAAEASLLAHHKIGYAQMDLFIELVPDALQTELKRAACCTFLAQAAE</sequence>
<protein>
    <submittedName>
        <fullName evidence="1">Uncharacterized protein</fullName>
    </submittedName>
</protein>
<evidence type="ECO:0000313" key="1">
    <source>
        <dbReference type="EMBL" id="MBB5287483.1"/>
    </source>
</evidence>
<gene>
    <name evidence="1" type="ORF">HNQ92_005647</name>
</gene>
<accession>A0A840U1L8</accession>
<organism evidence="1 2">
    <name type="scientific">Rhabdobacter roseus</name>
    <dbReference type="NCBI Taxonomy" id="1655419"/>
    <lineage>
        <taxon>Bacteria</taxon>
        <taxon>Pseudomonadati</taxon>
        <taxon>Bacteroidota</taxon>
        <taxon>Cytophagia</taxon>
        <taxon>Cytophagales</taxon>
        <taxon>Cytophagaceae</taxon>
        <taxon>Rhabdobacter</taxon>
    </lineage>
</organism>
<dbReference type="Proteomes" id="UP000557307">
    <property type="component" value="Unassembled WGS sequence"/>
</dbReference>
<proteinExistence type="predicted"/>
<dbReference type="AlphaFoldDB" id="A0A840U1L8"/>
<comment type="caution">
    <text evidence="1">The sequence shown here is derived from an EMBL/GenBank/DDBJ whole genome shotgun (WGS) entry which is preliminary data.</text>
</comment>
<keyword evidence="2" id="KW-1185">Reference proteome</keyword>